<keyword evidence="8 11" id="KW-0012">Acyltransferase</keyword>
<dbReference type="AlphaFoldDB" id="A0A6A6HB35"/>
<keyword evidence="3 11" id="KW-0812">Transmembrane</keyword>
<evidence type="ECO:0000256" key="1">
    <source>
        <dbReference type="ARBA" id="ARBA00004127"/>
    </source>
</evidence>
<feature type="compositionally biased region" description="Polar residues" evidence="12">
    <location>
        <begin position="150"/>
        <end position="164"/>
    </location>
</feature>
<feature type="transmembrane region" description="Helical" evidence="11">
    <location>
        <begin position="547"/>
        <end position="566"/>
    </location>
</feature>
<dbReference type="EC" id="2.3.1.225" evidence="11"/>
<feature type="compositionally biased region" description="Basic and acidic residues" evidence="12">
    <location>
        <begin position="318"/>
        <end position="332"/>
    </location>
</feature>
<evidence type="ECO:0000256" key="10">
    <source>
        <dbReference type="ARBA" id="ARBA00048048"/>
    </source>
</evidence>
<keyword evidence="4 11" id="KW-1133">Transmembrane helix</keyword>
<dbReference type="GO" id="GO:0005783">
    <property type="term" value="C:endoplasmic reticulum"/>
    <property type="evidence" value="ECO:0007669"/>
    <property type="project" value="TreeGrafter"/>
</dbReference>
<feature type="domain" description="Palmitoyltransferase DHHC" evidence="13">
    <location>
        <begin position="457"/>
        <end position="582"/>
    </location>
</feature>
<dbReference type="PROSITE" id="PS50216">
    <property type="entry name" value="DHHC"/>
    <property type="match status" value="1"/>
</dbReference>
<feature type="region of interest" description="Disordered" evidence="12">
    <location>
        <begin position="294"/>
        <end position="332"/>
    </location>
</feature>
<comment type="catalytic activity">
    <reaction evidence="10 11">
        <text>L-cysteinyl-[protein] + hexadecanoyl-CoA = S-hexadecanoyl-L-cysteinyl-[protein] + CoA</text>
        <dbReference type="Rhea" id="RHEA:36683"/>
        <dbReference type="Rhea" id="RHEA-COMP:10131"/>
        <dbReference type="Rhea" id="RHEA-COMP:11032"/>
        <dbReference type="ChEBI" id="CHEBI:29950"/>
        <dbReference type="ChEBI" id="CHEBI:57287"/>
        <dbReference type="ChEBI" id="CHEBI:57379"/>
        <dbReference type="ChEBI" id="CHEBI:74151"/>
        <dbReference type="EC" id="2.3.1.225"/>
    </reaction>
</comment>
<keyword evidence="5 11" id="KW-0472">Membrane</keyword>
<feature type="transmembrane region" description="Helical" evidence="11">
    <location>
        <begin position="387"/>
        <end position="406"/>
    </location>
</feature>
<dbReference type="EMBL" id="ML991792">
    <property type="protein sequence ID" value="KAF2235356.1"/>
    <property type="molecule type" value="Genomic_DNA"/>
</dbReference>
<evidence type="ECO:0000256" key="2">
    <source>
        <dbReference type="ARBA" id="ARBA00022679"/>
    </source>
</evidence>
<evidence type="ECO:0000256" key="11">
    <source>
        <dbReference type="RuleBase" id="RU079119"/>
    </source>
</evidence>
<dbReference type="PANTHER" id="PTHR22883">
    <property type="entry name" value="ZINC FINGER DHHC DOMAIN CONTAINING PROTEIN"/>
    <property type="match status" value="1"/>
</dbReference>
<comment type="similarity">
    <text evidence="9">Belongs to the DHHC palmitoyltransferase family. ERF2/ZDHHC9 subfamily.</text>
</comment>
<feature type="compositionally biased region" description="Low complexity" evidence="12">
    <location>
        <begin position="121"/>
        <end position="136"/>
    </location>
</feature>
<evidence type="ECO:0000256" key="4">
    <source>
        <dbReference type="ARBA" id="ARBA00022989"/>
    </source>
</evidence>
<sequence length="679" mass="75190">MASPSRTSPPPTPPSNSFPVPPVPADATSDVVVAPSVISSQMSDTGRAGENHADGRPRTSSAGETRGTVPGITGPAGEPGLPPSRPSSLTTGASGNRRSQMGPPSSRRGMLPSQALPRPLSTSGSTSRPVSSTSRTHVPSLTSHAFYRPMSSQRLQAQRGQRPTSLLGENALRHDEQSNPALLPGNRQSFGSFTTTDNTPGVRLEKDEPPPPSRGTDTNELDPPDWSTMPSEPTAPDTIRSRGESDAPLQSPAKKTSEQLKLQTSQRDYATINASAQKSPRSFRSSFILQNMNNSSGARRSQGHEKLSSTVSSPRMSPQERHNPGKENDLGKNWEYFTGNTIFCWGGRLQNSRDRPVNIITGILAVLPAALFLAYSAPWIWHNISPAIPIVFAYIFLMCMSSYFHASVTNPGILPRNLHPFPPPPENSDPLALGPPTSEWILVSSAYKKDAAMEVPTKYCKTCNIWRPPRTHHCRVCDNCIETQDHHCLWLNNCIGRRNYRYFFGFITTAMLLGLFILGGSLAQILVYMNRENISFTDSINRWRVPFAMFIYSVLVTPYPTALFAYHNFLMAQGLTTHEYLNSLKFQKKDRHRPFDQGSYVKNLLIVLLRQRPPTYLHFKRHYEEGDQRFGERRGKRTTALSEEQKGGGMEMQRIGAKSKKERGFQGPSGRGPINRTPR</sequence>
<evidence type="ECO:0000313" key="14">
    <source>
        <dbReference type="EMBL" id="KAF2235356.1"/>
    </source>
</evidence>
<dbReference type="GO" id="GO:0006612">
    <property type="term" value="P:protein targeting to membrane"/>
    <property type="evidence" value="ECO:0007669"/>
    <property type="project" value="TreeGrafter"/>
</dbReference>
<keyword evidence="15" id="KW-1185">Reference proteome</keyword>
<evidence type="ECO:0000256" key="12">
    <source>
        <dbReference type="SAM" id="MobiDB-lite"/>
    </source>
</evidence>
<gene>
    <name evidence="14" type="ORF">EV356DRAFT_523291</name>
</gene>
<dbReference type="GO" id="GO:0019706">
    <property type="term" value="F:protein-cysteine S-palmitoyltransferase activity"/>
    <property type="evidence" value="ECO:0007669"/>
    <property type="project" value="UniProtKB-EC"/>
</dbReference>
<dbReference type="OrthoDB" id="9909019at2759"/>
<feature type="region of interest" description="Disordered" evidence="12">
    <location>
        <begin position="627"/>
        <end position="679"/>
    </location>
</feature>
<dbReference type="InterPro" id="IPR001594">
    <property type="entry name" value="Palmitoyltrfase_DHHC"/>
</dbReference>
<feature type="compositionally biased region" description="Polar residues" evidence="12">
    <location>
        <begin position="86"/>
        <end position="103"/>
    </location>
</feature>
<feature type="compositionally biased region" description="Polar residues" evidence="12">
    <location>
        <begin position="186"/>
        <end position="199"/>
    </location>
</feature>
<feature type="transmembrane region" description="Helical" evidence="11">
    <location>
        <begin position="502"/>
        <end position="527"/>
    </location>
</feature>
<evidence type="ECO:0000256" key="9">
    <source>
        <dbReference type="ARBA" id="ARBA00023463"/>
    </source>
</evidence>
<comment type="domain">
    <text evidence="11">The DHHC domain is required for palmitoyltransferase activity.</text>
</comment>
<protein>
    <recommendedName>
        <fullName evidence="11">Palmitoyltransferase</fullName>
        <ecNumber evidence="11">2.3.1.225</ecNumber>
    </recommendedName>
</protein>
<name>A0A6A6HB35_VIRVR</name>
<feature type="compositionally biased region" description="Basic and acidic residues" evidence="12">
    <location>
        <begin position="47"/>
        <end position="57"/>
    </location>
</feature>
<proteinExistence type="inferred from homology"/>
<evidence type="ECO:0000313" key="15">
    <source>
        <dbReference type="Proteomes" id="UP000800092"/>
    </source>
</evidence>
<organism evidence="14 15">
    <name type="scientific">Viridothelium virens</name>
    <name type="common">Speckled blister lichen</name>
    <name type="synonym">Trypethelium virens</name>
    <dbReference type="NCBI Taxonomy" id="1048519"/>
    <lineage>
        <taxon>Eukaryota</taxon>
        <taxon>Fungi</taxon>
        <taxon>Dikarya</taxon>
        <taxon>Ascomycota</taxon>
        <taxon>Pezizomycotina</taxon>
        <taxon>Dothideomycetes</taxon>
        <taxon>Dothideomycetes incertae sedis</taxon>
        <taxon>Trypetheliales</taxon>
        <taxon>Trypetheliaceae</taxon>
        <taxon>Viridothelium</taxon>
    </lineage>
</organism>
<keyword evidence="6" id="KW-0564">Palmitate</keyword>
<feature type="region of interest" description="Disordered" evidence="12">
    <location>
        <begin position="1"/>
        <end position="266"/>
    </location>
</feature>
<dbReference type="PANTHER" id="PTHR22883:SF43">
    <property type="entry name" value="PALMITOYLTRANSFERASE APP"/>
    <property type="match status" value="1"/>
</dbReference>
<accession>A0A6A6HB35</accession>
<reference evidence="14" key="1">
    <citation type="journal article" date="2020" name="Stud. Mycol.">
        <title>101 Dothideomycetes genomes: a test case for predicting lifestyles and emergence of pathogens.</title>
        <authorList>
            <person name="Haridas S."/>
            <person name="Albert R."/>
            <person name="Binder M."/>
            <person name="Bloem J."/>
            <person name="Labutti K."/>
            <person name="Salamov A."/>
            <person name="Andreopoulos B."/>
            <person name="Baker S."/>
            <person name="Barry K."/>
            <person name="Bills G."/>
            <person name="Bluhm B."/>
            <person name="Cannon C."/>
            <person name="Castanera R."/>
            <person name="Culley D."/>
            <person name="Daum C."/>
            <person name="Ezra D."/>
            <person name="Gonzalez J."/>
            <person name="Henrissat B."/>
            <person name="Kuo A."/>
            <person name="Liang C."/>
            <person name="Lipzen A."/>
            <person name="Lutzoni F."/>
            <person name="Magnuson J."/>
            <person name="Mondo S."/>
            <person name="Nolan M."/>
            <person name="Ohm R."/>
            <person name="Pangilinan J."/>
            <person name="Park H.-J."/>
            <person name="Ramirez L."/>
            <person name="Alfaro M."/>
            <person name="Sun H."/>
            <person name="Tritt A."/>
            <person name="Yoshinaga Y."/>
            <person name="Zwiers L.-H."/>
            <person name="Turgeon B."/>
            <person name="Goodwin S."/>
            <person name="Spatafora J."/>
            <person name="Crous P."/>
            <person name="Grigoriev I."/>
        </authorList>
    </citation>
    <scope>NUCLEOTIDE SEQUENCE</scope>
    <source>
        <strain evidence="14">Tuck. ex Michener</strain>
    </source>
</reference>
<keyword evidence="2 11" id="KW-0808">Transferase</keyword>
<dbReference type="Proteomes" id="UP000800092">
    <property type="component" value="Unassembled WGS sequence"/>
</dbReference>
<evidence type="ECO:0000256" key="8">
    <source>
        <dbReference type="ARBA" id="ARBA00023315"/>
    </source>
</evidence>
<evidence type="ECO:0000256" key="6">
    <source>
        <dbReference type="ARBA" id="ARBA00023139"/>
    </source>
</evidence>
<keyword evidence="7" id="KW-0449">Lipoprotein</keyword>
<dbReference type="Pfam" id="PF01529">
    <property type="entry name" value="DHHC"/>
    <property type="match status" value="1"/>
</dbReference>
<evidence type="ECO:0000256" key="7">
    <source>
        <dbReference type="ARBA" id="ARBA00023288"/>
    </source>
</evidence>
<dbReference type="InterPro" id="IPR039859">
    <property type="entry name" value="PFA4/ZDH16/20/ERF2-like"/>
</dbReference>
<evidence type="ECO:0000256" key="5">
    <source>
        <dbReference type="ARBA" id="ARBA00023136"/>
    </source>
</evidence>
<dbReference type="GO" id="GO:0005794">
    <property type="term" value="C:Golgi apparatus"/>
    <property type="evidence" value="ECO:0007669"/>
    <property type="project" value="TreeGrafter"/>
</dbReference>
<evidence type="ECO:0000259" key="13">
    <source>
        <dbReference type="Pfam" id="PF01529"/>
    </source>
</evidence>
<evidence type="ECO:0000256" key="3">
    <source>
        <dbReference type="ARBA" id="ARBA00022692"/>
    </source>
</evidence>
<comment type="subcellular location">
    <subcellularLocation>
        <location evidence="1">Endomembrane system</location>
        <topology evidence="1">Multi-pass membrane protein</topology>
    </subcellularLocation>
</comment>
<feature type="transmembrane region" description="Helical" evidence="11">
    <location>
        <begin position="357"/>
        <end position="381"/>
    </location>
</feature>
<feature type="compositionally biased region" description="Pro residues" evidence="12">
    <location>
        <begin position="7"/>
        <end position="24"/>
    </location>
</feature>